<accession>A0AB34IZC3</accession>
<evidence type="ECO:0000313" key="2">
    <source>
        <dbReference type="EMBL" id="KAL1510482.1"/>
    </source>
</evidence>
<feature type="region of interest" description="Disordered" evidence="1">
    <location>
        <begin position="1"/>
        <end position="24"/>
    </location>
</feature>
<dbReference type="Proteomes" id="UP001515480">
    <property type="component" value="Unassembled WGS sequence"/>
</dbReference>
<feature type="compositionally biased region" description="Low complexity" evidence="1">
    <location>
        <begin position="1"/>
        <end position="13"/>
    </location>
</feature>
<sequence length="142" mass="14260">MSKPTAAAIAPAPTRDPAPAPTTTLTAGVVGPGGSREAPLVVVEAAAVVVVVDSVDVSEVEATQKENLAAWKVVKLEAAFLVVGSGAEEASAWAALGVLGEVAAASAEHARERAAGQLEVAERVTAIQVVAMVDLEAWVVEA</sequence>
<reference evidence="2 3" key="1">
    <citation type="journal article" date="2024" name="Science">
        <title>Giant polyketide synthase enzymes in the biosynthesis of giant marine polyether toxins.</title>
        <authorList>
            <person name="Fallon T.R."/>
            <person name="Shende V.V."/>
            <person name="Wierzbicki I.H."/>
            <person name="Pendleton A.L."/>
            <person name="Watervoot N.F."/>
            <person name="Auber R.P."/>
            <person name="Gonzalez D.J."/>
            <person name="Wisecaver J.H."/>
            <person name="Moore B.S."/>
        </authorList>
    </citation>
    <scope>NUCLEOTIDE SEQUENCE [LARGE SCALE GENOMIC DNA]</scope>
    <source>
        <strain evidence="2 3">12B1</strain>
    </source>
</reference>
<organism evidence="2 3">
    <name type="scientific">Prymnesium parvum</name>
    <name type="common">Toxic golden alga</name>
    <dbReference type="NCBI Taxonomy" id="97485"/>
    <lineage>
        <taxon>Eukaryota</taxon>
        <taxon>Haptista</taxon>
        <taxon>Haptophyta</taxon>
        <taxon>Prymnesiophyceae</taxon>
        <taxon>Prymnesiales</taxon>
        <taxon>Prymnesiaceae</taxon>
        <taxon>Prymnesium</taxon>
    </lineage>
</organism>
<proteinExistence type="predicted"/>
<name>A0AB34IZC3_PRYPA</name>
<comment type="caution">
    <text evidence="2">The sequence shown here is derived from an EMBL/GenBank/DDBJ whole genome shotgun (WGS) entry which is preliminary data.</text>
</comment>
<gene>
    <name evidence="2" type="ORF">AB1Y20_006787</name>
</gene>
<dbReference type="EMBL" id="JBGBPQ010000015">
    <property type="protein sequence ID" value="KAL1510482.1"/>
    <property type="molecule type" value="Genomic_DNA"/>
</dbReference>
<evidence type="ECO:0000313" key="3">
    <source>
        <dbReference type="Proteomes" id="UP001515480"/>
    </source>
</evidence>
<dbReference type="AlphaFoldDB" id="A0AB34IZC3"/>
<protein>
    <submittedName>
        <fullName evidence="2">Uncharacterized protein</fullName>
    </submittedName>
</protein>
<keyword evidence="3" id="KW-1185">Reference proteome</keyword>
<evidence type="ECO:0000256" key="1">
    <source>
        <dbReference type="SAM" id="MobiDB-lite"/>
    </source>
</evidence>